<dbReference type="Pfam" id="PF13365">
    <property type="entry name" value="Trypsin_2"/>
    <property type="match status" value="1"/>
</dbReference>
<protein>
    <recommendedName>
        <fullName evidence="2">Dystroglycan-type cadherin-like domain-containing protein</fullName>
    </recommendedName>
</protein>
<dbReference type="InterPro" id="IPR013783">
    <property type="entry name" value="Ig-like_fold"/>
</dbReference>
<dbReference type="InterPro" id="IPR008979">
    <property type="entry name" value="Galactose-bd-like_sf"/>
</dbReference>
<dbReference type="InterPro" id="IPR015919">
    <property type="entry name" value="Cadherin-like_sf"/>
</dbReference>
<evidence type="ECO:0000313" key="4">
    <source>
        <dbReference type="Proteomes" id="UP000622552"/>
    </source>
</evidence>
<dbReference type="RefSeq" id="WP_197002080.1">
    <property type="nucleotide sequence ID" value="NZ_BONS01000004.1"/>
</dbReference>
<comment type="caution">
    <text evidence="3">The sequence shown here is derived from an EMBL/GenBank/DDBJ whole genome shotgun (WGS) entry which is preliminary data.</text>
</comment>
<dbReference type="GO" id="GO:0005509">
    <property type="term" value="F:calcium ion binding"/>
    <property type="evidence" value="ECO:0007669"/>
    <property type="project" value="InterPro"/>
</dbReference>
<dbReference type="Gene3D" id="2.60.40.10">
    <property type="entry name" value="Immunoglobulins"/>
    <property type="match status" value="1"/>
</dbReference>
<dbReference type="Gene3D" id="2.40.10.10">
    <property type="entry name" value="Trypsin-like serine proteases"/>
    <property type="match status" value="1"/>
</dbReference>
<dbReference type="SMART" id="SM00736">
    <property type="entry name" value="CADG"/>
    <property type="match status" value="1"/>
</dbReference>
<feature type="chain" id="PRO_5035192359" description="Dystroglycan-type cadherin-like domain-containing protein" evidence="1">
    <location>
        <begin position="29"/>
        <end position="520"/>
    </location>
</feature>
<dbReference type="InterPro" id="IPR043504">
    <property type="entry name" value="Peptidase_S1_PA_chymotrypsin"/>
</dbReference>
<feature type="signal peptide" evidence="1">
    <location>
        <begin position="1"/>
        <end position="28"/>
    </location>
</feature>
<gene>
    <name evidence="3" type="ORF">IW245_001093</name>
</gene>
<keyword evidence="1" id="KW-0732">Signal</keyword>
<dbReference type="Proteomes" id="UP000622552">
    <property type="component" value="Unassembled WGS sequence"/>
</dbReference>
<organism evidence="3 4">
    <name type="scientific">Longispora fulva</name>
    <dbReference type="NCBI Taxonomy" id="619741"/>
    <lineage>
        <taxon>Bacteria</taxon>
        <taxon>Bacillati</taxon>
        <taxon>Actinomycetota</taxon>
        <taxon>Actinomycetes</taxon>
        <taxon>Micromonosporales</taxon>
        <taxon>Micromonosporaceae</taxon>
        <taxon>Longispora</taxon>
    </lineage>
</organism>
<keyword evidence="4" id="KW-1185">Reference proteome</keyword>
<dbReference type="Gene3D" id="2.60.120.260">
    <property type="entry name" value="Galactose-binding domain-like"/>
    <property type="match status" value="1"/>
</dbReference>
<accession>A0A8J7KGF6</accession>
<feature type="domain" description="Dystroglycan-type cadherin-like" evidence="2">
    <location>
        <begin position="283"/>
        <end position="373"/>
    </location>
</feature>
<dbReference type="SUPFAM" id="SSF49313">
    <property type="entry name" value="Cadherin-like"/>
    <property type="match status" value="1"/>
</dbReference>
<name>A0A8J7KGF6_9ACTN</name>
<dbReference type="AlphaFoldDB" id="A0A8J7KGF6"/>
<dbReference type="GO" id="GO:0016020">
    <property type="term" value="C:membrane"/>
    <property type="evidence" value="ECO:0007669"/>
    <property type="project" value="InterPro"/>
</dbReference>
<dbReference type="SUPFAM" id="SSF50494">
    <property type="entry name" value="Trypsin-like serine proteases"/>
    <property type="match status" value="1"/>
</dbReference>
<dbReference type="InterPro" id="IPR009003">
    <property type="entry name" value="Peptidase_S1_PA"/>
</dbReference>
<dbReference type="GO" id="GO:0005975">
    <property type="term" value="P:carbohydrate metabolic process"/>
    <property type="evidence" value="ECO:0007669"/>
    <property type="project" value="UniProtKB-ARBA"/>
</dbReference>
<evidence type="ECO:0000313" key="3">
    <source>
        <dbReference type="EMBL" id="MBG6134899.1"/>
    </source>
</evidence>
<dbReference type="SUPFAM" id="SSF49785">
    <property type="entry name" value="Galactose-binding domain-like"/>
    <property type="match status" value="1"/>
</dbReference>
<evidence type="ECO:0000256" key="1">
    <source>
        <dbReference type="SAM" id="SignalP"/>
    </source>
</evidence>
<dbReference type="EMBL" id="JADOUF010000001">
    <property type="protein sequence ID" value="MBG6134899.1"/>
    <property type="molecule type" value="Genomic_DNA"/>
</dbReference>
<dbReference type="InterPro" id="IPR006644">
    <property type="entry name" value="Cadg"/>
</dbReference>
<reference evidence="3" key="1">
    <citation type="submission" date="2020-11" db="EMBL/GenBank/DDBJ databases">
        <title>Sequencing the genomes of 1000 actinobacteria strains.</title>
        <authorList>
            <person name="Klenk H.-P."/>
        </authorList>
    </citation>
    <scope>NUCLEOTIDE SEQUENCE</scope>
    <source>
        <strain evidence="3">DSM 45356</strain>
    </source>
</reference>
<sequence>MRKRLVTGLGAVLLAAAVVAGSAAPATAAAPSIQATGLNATIALDNCSASLVKFPTSASTDRAMMLTNGHCYEGGMPGAGVVLQNKASTRSGTLLNDSGGSLGTVRADLLIYATMTGTDVSLYRLNQTIAQVQSSFGVSPMTIAASHPADGIAMTIPSGYWKQTWTCNINGFVYQLKEDAWTWKDSIRYNTGCNTTHGTSGSPILDSSRTVVGVNNTGNDDGARCTLNNPCEVDAAGNVTWTQGQSYGQQVYWFSTCVNSSRMLDLTVAGCLLTGASTPGNTVTVTNPGNQSSVTGTAASVQISASDSAPGQTLTYSATGLPAGLSINASTGLISGTPTTVQTATVTVTAKDTTNATGSTTFTWTVTSPGGTCTGQKLLNPGFESGAASWTASSGVIDNGTSEPAHAGSYKAWLNGYGSSHTDTLSQSVAIQAGCHATLSFYLHIDTGETGSTVYDKLTVQAGSTTLATYSNVNAAAGYVLRTFDVSSLAGQTVTIKFTGVEDSSLQTSFVIDDAALTLS</sequence>
<proteinExistence type="predicted"/>
<dbReference type="Pfam" id="PF05345">
    <property type="entry name" value="He_PIG"/>
    <property type="match status" value="1"/>
</dbReference>
<evidence type="ECO:0000259" key="2">
    <source>
        <dbReference type="SMART" id="SM00736"/>
    </source>
</evidence>